<feature type="domain" description="DUF7029" evidence="3">
    <location>
        <begin position="87"/>
        <end position="182"/>
    </location>
</feature>
<feature type="chain" id="PRO_5043788130" evidence="2">
    <location>
        <begin position="21"/>
        <end position="859"/>
    </location>
</feature>
<feature type="domain" description="DUF7223" evidence="4">
    <location>
        <begin position="389"/>
        <end position="607"/>
    </location>
</feature>
<reference evidence="5 6" key="1">
    <citation type="submission" date="2024-01" db="EMBL/GenBank/DDBJ databases">
        <title>A draft genome for a cacao thread blight-causing isolate of Paramarasmius palmivorus.</title>
        <authorList>
            <person name="Baruah I.K."/>
            <person name="Bukari Y."/>
            <person name="Amoako-Attah I."/>
            <person name="Meinhardt L.W."/>
            <person name="Bailey B.A."/>
            <person name="Cohen S.P."/>
        </authorList>
    </citation>
    <scope>NUCLEOTIDE SEQUENCE [LARGE SCALE GENOMIC DNA]</scope>
    <source>
        <strain evidence="5 6">GH-12</strain>
    </source>
</reference>
<comment type="caution">
    <text evidence="5">The sequence shown here is derived from an EMBL/GenBank/DDBJ whole genome shotgun (WGS) entry which is preliminary data.</text>
</comment>
<evidence type="ECO:0000259" key="4">
    <source>
        <dbReference type="Pfam" id="PF23865"/>
    </source>
</evidence>
<feature type="region of interest" description="Disordered" evidence="1">
    <location>
        <begin position="198"/>
        <end position="223"/>
    </location>
</feature>
<organism evidence="5 6">
    <name type="scientific">Paramarasmius palmivorus</name>
    <dbReference type="NCBI Taxonomy" id="297713"/>
    <lineage>
        <taxon>Eukaryota</taxon>
        <taxon>Fungi</taxon>
        <taxon>Dikarya</taxon>
        <taxon>Basidiomycota</taxon>
        <taxon>Agaricomycotina</taxon>
        <taxon>Agaricomycetes</taxon>
        <taxon>Agaricomycetidae</taxon>
        <taxon>Agaricales</taxon>
        <taxon>Marasmiineae</taxon>
        <taxon>Marasmiaceae</taxon>
        <taxon>Paramarasmius</taxon>
    </lineage>
</organism>
<dbReference type="InterPro" id="IPR055647">
    <property type="entry name" value="DUF7223"/>
</dbReference>
<gene>
    <name evidence="5" type="ORF">VNI00_010599</name>
</gene>
<evidence type="ECO:0000256" key="1">
    <source>
        <dbReference type="SAM" id="MobiDB-lite"/>
    </source>
</evidence>
<dbReference type="Pfam" id="PF23865">
    <property type="entry name" value="DUF7223"/>
    <property type="match status" value="1"/>
</dbReference>
<dbReference type="AlphaFoldDB" id="A0AAW0CKI4"/>
<dbReference type="InterPro" id="IPR054293">
    <property type="entry name" value="DUF7029"/>
</dbReference>
<proteinExistence type="predicted"/>
<dbReference type="EMBL" id="JAYKXP010000043">
    <property type="protein sequence ID" value="KAK7038715.1"/>
    <property type="molecule type" value="Genomic_DNA"/>
</dbReference>
<protein>
    <submittedName>
        <fullName evidence="5">Uncharacterized protein</fullName>
    </submittedName>
</protein>
<accession>A0AAW0CKI4</accession>
<keyword evidence="2" id="KW-0732">Signal</keyword>
<evidence type="ECO:0000259" key="3">
    <source>
        <dbReference type="Pfam" id="PF22974"/>
    </source>
</evidence>
<keyword evidence="6" id="KW-1185">Reference proteome</keyword>
<evidence type="ECO:0000313" key="5">
    <source>
        <dbReference type="EMBL" id="KAK7038715.1"/>
    </source>
</evidence>
<dbReference type="Proteomes" id="UP001383192">
    <property type="component" value="Unassembled WGS sequence"/>
</dbReference>
<evidence type="ECO:0000313" key="6">
    <source>
        <dbReference type="Proteomes" id="UP001383192"/>
    </source>
</evidence>
<name>A0AAW0CKI4_9AGAR</name>
<evidence type="ECO:0000256" key="2">
    <source>
        <dbReference type="SAM" id="SignalP"/>
    </source>
</evidence>
<feature type="signal peptide" evidence="2">
    <location>
        <begin position="1"/>
        <end position="20"/>
    </location>
</feature>
<sequence>MKSSLFSTFLFSALAASVYGSHGATDLKPYVDYHYRRTDLYPTRHPEHNATDFVHLRPTESLAFHYHDPAVPFHLPRSFATVHVGGFNAPAVNLENSDHIYSVKCDKNNMVVKFNNNEAWDTAAKEWSTPSELVMITFRRECGGGLESGERSYHLVSGMEAQKEKRQISFAMSTISFEEAVHPQKDVTIDIAGYQVDPTSNSQHRHLSHRDGDPATTENDDFDNKLDQTLGYEDLSGGGAGLEDLFGGATSRLLEERDLDKRGFQATCLTVLQPWVFFGMLAWGKDPCPPITKPTFNAIKSAAAAIKKFFTKDLPNIAAKIVEFFQTVAMTVAQILSERGWNPAGTFTFDTNVTKPMETTDEFGSAYKVYTWEDTKEGIKTHSGNATAKAKLDIYCVGCRINGFVQYEAHFKYTLEKLQFTAATMHVKNGMFQFEVGVGVIADITIDGNLAEYNLPEVPLSPLTIPGLITVGPMINSAFGADWELGATGTFVARTGFGWKDMNIYLDLLNAGKSRAEPWTRLDTRPEIAASITGKATLTPYFAVTLDLAVNILKGKLIAGAGLEAKTKTPLSAELKLSTDKGVGTDECAGATVSLDLAIELSLTLKLGKKLTGKPLGSKEFKPLDGIFPLTKCISLPSAKAVAPIVPAPPLPASILAPSVPYLNNATSDITLKKITSAQTPKGRFQLLWLPGDNNLYLIPRDDPALPSSEAMGSMLFVTRKGDNNYATDGSGDGRFFHVYNDITQGKAKASRIRLATKDKVPKGSVIVTLRSDSVDGTPILRAIAANADLDKGIGVFYLVACLYPKKANRLAKAFVVGKDLDAGINELMKSKAGSASDPKALKDIDFDSCFGMPMEFTD</sequence>
<dbReference type="Pfam" id="PF22974">
    <property type="entry name" value="DUF7029"/>
    <property type="match status" value="1"/>
</dbReference>